<dbReference type="AlphaFoldDB" id="A0A6M8SYT2"/>
<protein>
    <submittedName>
        <fullName evidence="1">Uncharacterized protein</fullName>
    </submittedName>
</protein>
<proteinExistence type="predicted"/>
<sequence>MSTEIIRILVPGDDQDTNAISMAFSYAEQIYELKKGEDCEVILFAPGKDSLKFTTLSSALGEKNAKTLHDGGSLALPSGIRMRAETIRTLKWLNKPSIVISVYSDQKMLDQIDSTKNVIGIIAVPYAPDALESWQQTWSPIVHGAATEQPTKKLLNDPLFEQALVSLTASINLSHTVLHPRDKEHTEQTLRILRANDHKEETENIRSWAIKHGWHPKAADELEKLAQRILSMASKPKMSDPALAQRRYDYWRSKI</sequence>
<keyword evidence="1" id="KW-0614">Plasmid</keyword>
<accession>A0A6M8SYT2</accession>
<reference evidence="1 2" key="1">
    <citation type="submission" date="2020-05" db="EMBL/GenBank/DDBJ databases">
        <title>Complete genome sequence of Deefgea sp. D17.</title>
        <authorList>
            <person name="Bae J.-W."/>
            <person name="Han J.E."/>
        </authorList>
    </citation>
    <scope>NUCLEOTIDE SEQUENCE [LARGE SCALE GENOMIC DNA]</scope>
    <source>
        <strain evidence="1 2">D17</strain>
        <plasmid evidence="1 2">unnamed1</plasmid>
    </source>
</reference>
<evidence type="ECO:0000313" key="1">
    <source>
        <dbReference type="EMBL" id="QKJ68270.1"/>
    </source>
</evidence>
<keyword evidence="2" id="KW-1185">Reference proteome</keyword>
<gene>
    <name evidence="1" type="ORF">HQN60_15775</name>
</gene>
<evidence type="ECO:0000313" key="2">
    <source>
        <dbReference type="Proteomes" id="UP000504844"/>
    </source>
</evidence>
<geneLocation type="plasmid" evidence="1 2">
    <name>unnamed1</name>
</geneLocation>
<name>A0A6M8SYT2_9NEIS</name>
<dbReference type="Proteomes" id="UP000504844">
    <property type="component" value="Plasmid unnamed1"/>
</dbReference>
<dbReference type="InterPro" id="IPR037210">
    <property type="entry name" value="YoaC-like_sf"/>
</dbReference>
<dbReference type="KEGG" id="dee:HQN60_15775"/>
<dbReference type="RefSeq" id="WP_173534771.1">
    <property type="nucleotide sequence ID" value="NZ_CP054144.1"/>
</dbReference>
<dbReference type="Gene3D" id="1.20.1290.30">
    <property type="match status" value="1"/>
</dbReference>
<dbReference type="EMBL" id="CP054144">
    <property type="protein sequence ID" value="QKJ68270.1"/>
    <property type="molecule type" value="Genomic_DNA"/>
</dbReference>
<organism evidence="1 2">
    <name type="scientific">Deefgea piscis</name>
    <dbReference type="NCBI Taxonomy" id="2739061"/>
    <lineage>
        <taxon>Bacteria</taxon>
        <taxon>Pseudomonadati</taxon>
        <taxon>Pseudomonadota</taxon>
        <taxon>Betaproteobacteria</taxon>
        <taxon>Neisseriales</taxon>
        <taxon>Chitinibacteraceae</taxon>
        <taxon>Deefgea</taxon>
    </lineage>
</organism>